<feature type="region of interest" description="Disordered" evidence="2">
    <location>
        <begin position="33"/>
        <end position="72"/>
    </location>
</feature>
<feature type="coiled-coil region" evidence="1">
    <location>
        <begin position="1026"/>
        <end position="1053"/>
    </location>
</feature>
<dbReference type="InterPro" id="IPR052933">
    <property type="entry name" value="DNA_Protect_Modify"/>
</dbReference>
<keyword evidence="4" id="KW-0808">Transferase</keyword>
<dbReference type="SUPFAM" id="SSF53335">
    <property type="entry name" value="S-adenosyl-L-methionine-dependent methyltransferases"/>
    <property type="match status" value="1"/>
</dbReference>
<name>A0A285V0V3_9HYPH</name>
<dbReference type="GO" id="GO:0005524">
    <property type="term" value="F:ATP binding"/>
    <property type="evidence" value="ECO:0007669"/>
    <property type="project" value="InterPro"/>
</dbReference>
<dbReference type="PANTHER" id="PTHR41313">
    <property type="entry name" value="ADENINE-SPECIFIC METHYLTRANSFERASE"/>
    <property type="match status" value="1"/>
</dbReference>
<dbReference type="Gene3D" id="3.40.50.150">
    <property type="entry name" value="Vaccinia Virus protein VP39"/>
    <property type="match status" value="1"/>
</dbReference>
<dbReference type="GO" id="GO:0016787">
    <property type="term" value="F:hydrolase activity"/>
    <property type="evidence" value="ECO:0007669"/>
    <property type="project" value="InterPro"/>
</dbReference>
<feature type="domain" description="Helicase ATP-binding" evidence="3">
    <location>
        <begin position="879"/>
        <end position="1146"/>
    </location>
</feature>
<dbReference type="Gene3D" id="3.40.50.300">
    <property type="entry name" value="P-loop containing nucleotide triphosphate hydrolases"/>
    <property type="match status" value="2"/>
</dbReference>
<dbReference type="InterPro" id="IPR029063">
    <property type="entry name" value="SAM-dependent_MTases_sf"/>
</dbReference>
<dbReference type="GO" id="GO:0008168">
    <property type="term" value="F:methyltransferase activity"/>
    <property type="evidence" value="ECO:0007669"/>
    <property type="project" value="UniProtKB-KW"/>
</dbReference>
<dbReference type="PANTHER" id="PTHR41313:SF1">
    <property type="entry name" value="DNA METHYLASE ADENINE-SPECIFIC DOMAIN-CONTAINING PROTEIN"/>
    <property type="match status" value="1"/>
</dbReference>
<dbReference type="InterPro" id="IPR014001">
    <property type="entry name" value="Helicase_ATP-bd"/>
</dbReference>
<dbReference type="Pfam" id="PF04851">
    <property type="entry name" value="ResIII"/>
    <property type="match status" value="1"/>
</dbReference>
<dbReference type="InterPro" id="IPR027417">
    <property type="entry name" value="P-loop_NTPase"/>
</dbReference>
<dbReference type="PROSITE" id="PS00092">
    <property type="entry name" value="N6_MTASE"/>
    <property type="match status" value="1"/>
</dbReference>
<dbReference type="PRINTS" id="PR00507">
    <property type="entry name" value="N12N6MTFRASE"/>
</dbReference>
<dbReference type="OrthoDB" id="9814088at2"/>
<dbReference type="InterPro" id="IPR002052">
    <property type="entry name" value="DNA_methylase_N6_adenine_CS"/>
</dbReference>
<dbReference type="RefSeq" id="WP_097143026.1">
    <property type="nucleotide sequence ID" value="NZ_OBQD01000031.1"/>
</dbReference>
<evidence type="ECO:0000313" key="4">
    <source>
        <dbReference type="EMBL" id="SOC47547.1"/>
    </source>
</evidence>
<accession>A0A285V0V3</accession>
<dbReference type="SMART" id="SM00487">
    <property type="entry name" value="DEXDc"/>
    <property type="match status" value="1"/>
</dbReference>
<sequence>MSNDPFSLDPSGTLDMFGNTALSSGLGLGVTAFGDFAPETAPEPANDDDPDPTPPAPAPALPIALPQRSAPRRQGDRANFYFDVGEDRGLAASWKERARLNVAAILTANEIERHNIPVTREHQKRLIRFTGFGASELANGMFRRPGEVEFRDSWDDLARSLESAVSESDYSSLSRCTQYAHFTPELIVRAIWSGLLRLGWRGGRVLEPGIGTGLFPALMPRVYRDNSYVTGVELDPLTARIVRLLQPKARIIEGDFARTDLSPIYDLAIGNPPFSDRTVRSDRQYRSLGLRLHDYFIARSIDLLKPGAFAAFVTSSGTMDKADATAREHIARSADLIAAIRLPEGSFRRDAGTNVVVDILFFRKRKVAEPEGDLSWLDLEEVRPATEDEGAIRVNRWFAEHPGFVLGAHALTSGPFGETYTCRARAGVELETALKAVISLLPEDLYDGEPTKIDIDLEEELGEIVDLRPRNEKVREGSFFIDTRHGLMQMVDGSPVQIKVRKGRTGEGLTEKHVRIISKLIPVRDAVREVLKAQEQDHPWRDMQVRLRIAWSSFVRDFGPINHTTVSISEDEETGEVRESHRRPNLQPFLDDPDCWLVASIEDYDLETDTARPGPIFSERVISPPAAPVITSAADALAVVLNERGRVDVDHIAELLHRDPEVVIADLGEAIFRDPTDGSWQTSDAYLSGPVRTKLAAAEAAAALDPAFERNVAALQEVQPADLRPADITARLGAPWIPASDVVAFVKEIMGTDIRIHHMPELGSWTVEARQLGYTAAGTSEWGTSRRHAGELLADALNSRVPQIFDTFKDADGERRVLNVVDTEAARDKLQRMKEAFQNWVWSDPDRTDRLARVYNDRFNNIAPRKFDGSHLNLPGASGAFVLYGHQKRGIWRIISSGSTYLAHAVGAGKTMTMAAAIMEQRRLGLIAKAMLVVPGHCLAQAAREFLALYPSANILVADETNFTKDKRQRFLSRAATAVWDAIIITHSAFRFIGVPSAFEQQMIHDELQLYEDLLTKVEDEDRVSRKRLERLKEALQERLESLSTRKDDLLTISEIGVDQIVVDEAQEFRKLSFATNMSTLKGIDPNGSQKAWDLYVKSRYIETKNPGRPLVLASGTPITNTLGEMFSIQRLLGYEALRERGLHEFDAWASNFGDERTELELQPSGKYKPVSRFASFVNVPELIAMFRAFADVVMPEDLKAHVRVPEIATGKRQILTAAPTPAFKAYQQILETRIKAIEMREGPVQPGDDILLSVITDGRHAAIDLRLVMPAMDDEAENKLNLLVRNAFRIWKETSENSYLRPDGKAYDLPGAAQMIFSDLGTINVEKTRGFSAYRWIRDELIRMGVPATEIAFMQDYKKTEAKQRLFGDVRAGKVRFLIGSSETMGTGVNAQLRLKALHHLDVPWLPSQIEQREGRIVRQGNQHDEVDIYAYATQGSLDATMWQQNERKARFIAAALSGDTSIRRLEDLNEGQANQFAMAKAIASGDERLMQKAGLEADIARLERLRAAHDDDLFAVRRQLRDAEREIETANRRIGEIGQDIERLVPTSGDAFTMTVMGKPYTERKDAGRALMKEILTLVQLGQEGEVHIASIGGFDITYEGERFGRGDNYHYQTLLQRTGADYEIDLPVTVTPLGAISRLEHALGGFEEEQERYRLRLDEYQRRLSSYQSRQGGTFAFADELAEKRQKLREVEEALAKSARGDAEAEEIAA</sequence>
<dbReference type="SUPFAM" id="SSF52540">
    <property type="entry name" value="P-loop containing nucleoside triphosphate hydrolases"/>
    <property type="match status" value="2"/>
</dbReference>
<reference evidence="4 5" key="1">
    <citation type="submission" date="2017-08" db="EMBL/GenBank/DDBJ databases">
        <authorList>
            <person name="de Groot N.N."/>
        </authorList>
    </citation>
    <scope>NUCLEOTIDE SEQUENCE [LARGE SCALE GENOMIC DNA]</scope>
    <source>
        <strain evidence="4 5">JC85</strain>
    </source>
</reference>
<proteinExistence type="predicted"/>
<keyword evidence="4" id="KW-0489">Methyltransferase</keyword>
<feature type="coiled-coil region" evidence="1">
    <location>
        <begin position="1494"/>
        <end position="1542"/>
    </location>
</feature>
<keyword evidence="1" id="KW-0175">Coiled coil</keyword>
<dbReference type="EMBL" id="OBQD01000031">
    <property type="protein sequence ID" value="SOC47547.1"/>
    <property type="molecule type" value="Genomic_DNA"/>
</dbReference>
<dbReference type="InterPro" id="IPR006935">
    <property type="entry name" value="Helicase/UvrB_N"/>
</dbReference>
<dbReference type="GO" id="GO:0003677">
    <property type="term" value="F:DNA binding"/>
    <property type="evidence" value="ECO:0007669"/>
    <property type="project" value="InterPro"/>
</dbReference>
<protein>
    <submittedName>
        <fullName evidence="4">N12 class adenine-specific DNA methylase</fullName>
    </submittedName>
</protein>
<feature type="coiled-coil region" evidence="1">
    <location>
        <begin position="1646"/>
        <end position="1704"/>
    </location>
</feature>
<organism evidence="4 5">
    <name type="scientific">Rhizobium subbaraonis</name>
    <dbReference type="NCBI Taxonomy" id="908946"/>
    <lineage>
        <taxon>Bacteria</taxon>
        <taxon>Pseudomonadati</taxon>
        <taxon>Pseudomonadota</taxon>
        <taxon>Alphaproteobacteria</taxon>
        <taxon>Hyphomicrobiales</taxon>
        <taxon>Rhizobiaceae</taxon>
        <taxon>Rhizobium/Agrobacterium group</taxon>
        <taxon>Rhizobium</taxon>
    </lineage>
</organism>
<gene>
    <name evidence="4" type="ORF">SAMN05892877_1317</name>
</gene>
<evidence type="ECO:0000313" key="5">
    <source>
        <dbReference type="Proteomes" id="UP000219167"/>
    </source>
</evidence>
<keyword evidence="5" id="KW-1185">Reference proteome</keyword>
<dbReference type="CDD" id="cd02440">
    <property type="entry name" value="AdoMet_MTases"/>
    <property type="match status" value="1"/>
</dbReference>
<evidence type="ECO:0000256" key="1">
    <source>
        <dbReference type="SAM" id="Coils"/>
    </source>
</evidence>
<dbReference type="Proteomes" id="UP000219167">
    <property type="component" value="Unassembled WGS sequence"/>
</dbReference>
<evidence type="ECO:0000256" key="2">
    <source>
        <dbReference type="SAM" id="MobiDB-lite"/>
    </source>
</evidence>
<dbReference type="GO" id="GO:0032259">
    <property type="term" value="P:methylation"/>
    <property type="evidence" value="ECO:0007669"/>
    <property type="project" value="UniProtKB-KW"/>
</dbReference>
<evidence type="ECO:0000259" key="3">
    <source>
        <dbReference type="SMART" id="SM00487"/>
    </source>
</evidence>